<reference evidence="1 2" key="1">
    <citation type="submission" date="2010-01" db="EMBL/GenBank/DDBJ databases">
        <title>The complete genome of Thermobispora bispora DSM 43833.</title>
        <authorList>
            <consortium name="US DOE Joint Genome Institute (JGI-PGF)"/>
            <person name="Lucas S."/>
            <person name="Copeland A."/>
            <person name="Lapidus A."/>
            <person name="Glavina del Rio T."/>
            <person name="Dalin E."/>
            <person name="Tice H."/>
            <person name="Bruce D."/>
            <person name="Goodwin L."/>
            <person name="Pitluck S."/>
            <person name="Kyrpides N."/>
            <person name="Mavromatis K."/>
            <person name="Ivanova N."/>
            <person name="Mikhailova N."/>
            <person name="Chertkov O."/>
            <person name="Brettin T."/>
            <person name="Detter J.C."/>
            <person name="Han C."/>
            <person name="Larimer F."/>
            <person name="Land M."/>
            <person name="Hauser L."/>
            <person name="Markowitz V."/>
            <person name="Cheng J.-F."/>
            <person name="Hugenholtz P."/>
            <person name="Woyke T."/>
            <person name="Wu D."/>
            <person name="Jando M."/>
            <person name="Schneider S."/>
            <person name="Klenk H.-P."/>
            <person name="Eisen J.A."/>
        </authorList>
    </citation>
    <scope>NUCLEOTIDE SEQUENCE [LARGE SCALE GENOMIC DNA]</scope>
    <source>
        <strain evidence="2">ATCC 19993 / DSM 43833 / CBS 139.67 / JCM 10125 / KCTC 9307 / NBRC 14880 / R51</strain>
    </source>
</reference>
<protein>
    <submittedName>
        <fullName evidence="1">Uncharacterized protein</fullName>
    </submittedName>
</protein>
<dbReference type="RefSeq" id="WP_013130380.1">
    <property type="nucleotide sequence ID" value="NC_014165.1"/>
</dbReference>
<dbReference type="EMBL" id="CP001874">
    <property type="protein sequence ID" value="ADG86847.1"/>
    <property type="molecule type" value="Genomic_DNA"/>
</dbReference>
<dbReference type="AlphaFoldDB" id="D6Y2N6"/>
<evidence type="ECO:0000313" key="1">
    <source>
        <dbReference type="EMBL" id="ADG86847.1"/>
    </source>
</evidence>
<evidence type="ECO:0000313" key="2">
    <source>
        <dbReference type="Proteomes" id="UP000006640"/>
    </source>
</evidence>
<gene>
    <name evidence="1" type="ordered locus">Tbis_0114</name>
</gene>
<name>D6Y2N6_THEBD</name>
<dbReference type="KEGG" id="tbi:Tbis_0114"/>
<dbReference type="OrthoDB" id="9962966at2"/>
<dbReference type="HOGENOM" id="CLU_1739642_0_0_11"/>
<proteinExistence type="predicted"/>
<dbReference type="Proteomes" id="UP000006640">
    <property type="component" value="Chromosome"/>
</dbReference>
<sequence>MSFASDPLAMAPQSIPADGLPAPADRLTTKQPGLVIGGGLRRTVRALLTWARHLWARYRWPPLVEGPRRRRTESRWRYARELDGRLQSWEIVITPGLLAREIWTAGQVVLAHTTLRLTPASVAPWLAERHAQLHAAGWRIDSISGGPDGR</sequence>
<organism evidence="1 2">
    <name type="scientific">Thermobispora bispora (strain ATCC 19993 / DSM 43833 / CBS 139.67 / JCM 10125 / KCTC 9307 / NBRC 14880 / R51)</name>
    <dbReference type="NCBI Taxonomy" id="469371"/>
    <lineage>
        <taxon>Bacteria</taxon>
        <taxon>Bacillati</taxon>
        <taxon>Actinomycetota</taxon>
        <taxon>Actinomycetes</taxon>
        <taxon>Streptosporangiales</taxon>
        <taxon>Streptosporangiaceae</taxon>
        <taxon>Thermobispora</taxon>
    </lineage>
</organism>
<keyword evidence="2" id="KW-1185">Reference proteome</keyword>
<accession>D6Y2N6</accession>